<dbReference type="PROSITE" id="PS51502">
    <property type="entry name" value="S_R_A_B_BARREL"/>
    <property type="match status" value="1"/>
</dbReference>
<feature type="domain" description="Stress-response A/B barrel" evidence="2">
    <location>
        <begin position="2"/>
        <end position="95"/>
    </location>
</feature>
<evidence type="ECO:0000313" key="4">
    <source>
        <dbReference type="Proteomes" id="UP000193006"/>
    </source>
</evidence>
<dbReference type="AlphaFoldDB" id="A0A1X9MBE2"/>
<sequence length="102" mass="11960">MIQHIVLVKFKNKIAVEQREELIQKSKKLKEHIVGIIDIQQGFNFSDRNQGYEYAATILFKDKHALEQFGSHPKHLDVVSYLREIGLDDIVVVDFETEYPFK</sequence>
<reference evidence="3 4" key="1">
    <citation type="submission" date="2017-04" db="EMBL/GenBank/DDBJ databases">
        <title>Bacillus krulwichiae AM31D Genome sequencing and assembly.</title>
        <authorList>
            <person name="Krulwich T.A."/>
            <person name="Anastor L."/>
            <person name="Ehrlich R."/>
            <person name="Ehrlich G.D."/>
            <person name="Janto B."/>
        </authorList>
    </citation>
    <scope>NUCLEOTIDE SEQUENCE [LARGE SCALE GENOMIC DNA]</scope>
    <source>
        <strain evidence="3 4">AM31D</strain>
    </source>
</reference>
<dbReference type="STRING" id="199441.BkAM31D_08560"/>
<keyword evidence="4" id="KW-1185">Reference proteome</keyword>
<dbReference type="Pfam" id="PF07876">
    <property type="entry name" value="Dabb"/>
    <property type="match status" value="1"/>
</dbReference>
<organism evidence="3 4">
    <name type="scientific">Halalkalibacter krulwichiae</name>
    <dbReference type="NCBI Taxonomy" id="199441"/>
    <lineage>
        <taxon>Bacteria</taxon>
        <taxon>Bacillati</taxon>
        <taxon>Bacillota</taxon>
        <taxon>Bacilli</taxon>
        <taxon>Bacillales</taxon>
        <taxon>Bacillaceae</taxon>
        <taxon>Halalkalibacter</taxon>
    </lineage>
</organism>
<proteinExistence type="predicted"/>
<dbReference type="InterPro" id="IPR013097">
    <property type="entry name" value="Dabb"/>
</dbReference>
<protein>
    <submittedName>
        <fullName evidence="3">Stress responsive A/B Barrel Domain protein</fullName>
    </submittedName>
</protein>
<dbReference type="SMART" id="SM00886">
    <property type="entry name" value="Dabb"/>
    <property type="match status" value="1"/>
</dbReference>
<evidence type="ECO:0000259" key="2">
    <source>
        <dbReference type="PROSITE" id="PS51502"/>
    </source>
</evidence>
<evidence type="ECO:0000313" key="3">
    <source>
        <dbReference type="EMBL" id="ARK29910.1"/>
    </source>
</evidence>
<comment type="subunit">
    <text evidence="1">Homodimer.</text>
</comment>
<dbReference type="InterPro" id="IPR044662">
    <property type="entry name" value="HS1/DABB1-like"/>
</dbReference>
<evidence type="ECO:0000256" key="1">
    <source>
        <dbReference type="ARBA" id="ARBA00011738"/>
    </source>
</evidence>
<dbReference type="InterPro" id="IPR011008">
    <property type="entry name" value="Dimeric_a/b-barrel"/>
</dbReference>
<dbReference type="Proteomes" id="UP000193006">
    <property type="component" value="Chromosome"/>
</dbReference>
<gene>
    <name evidence="3" type="ORF">BkAM31D_08560</name>
</gene>
<dbReference type="KEGG" id="bkw:BkAM31D_08560"/>
<dbReference type="PANTHER" id="PTHR33178">
    <property type="match status" value="1"/>
</dbReference>
<dbReference type="Gene3D" id="3.30.70.100">
    <property type="match status" value="1"/>
</dbReference>
<dbReference type="EMBL" id="CP020814">
    <property type="protein sequence ID" value="ARK29910.1"/>
    <property type="molecule type" value="Genomic_DNA"/>
</dbReference>
<dbReference type="PANTHER" id="PTHR33178:SF10">
    <property type="entry name" value="STRESS-RESPONSE A_B BARREL DOMAIN-CONTAINING PROTEIN"/>
    <property type="match status" value="1"/>
</dbReference>
<accession>A0A1X9MBE2</accession>
<dbReference type="RefSeq" id="WP_066152241.1">
    <property type="nucleotide sequence ID" value="NZ_CP020814.1"/>
</dbReference>
<name>A0A1X9MBE2_9BACI</name>
<dbReference type="SUPFAM" id="SSF54909">
    <property type="entry name" value="Dimeric alpha+beta barrel"/>
    <property type="match status" value="1"/>
</dbReference>